<evidence type="ECO:0000256" key="6">
    <source>
        <dbReference type="ARBA" id="ARBA00022741"/>
    </source>
</evidence>
<feature type="domain" description="Arginyl tRNA synthetase N-terminal" evidence="14">
    <location>
        <begin position="1"/>
        <end position="87"/>
    </location>
</feature>
<proteinExistence type="inferred from homology"/>
<comment type="similarity">
    <text evidence="2 11 12">Belongs to the class-I aminoacyl-tRNA synthetase family.</text>
</comment>
<dbReference type="InterPro" id="IPR014729">
    <property type="entry name" value="Rossmann-like_a/b/a_fold"/>
</dbReference>
<keyword evidence="8 11" id="KW-0648">Protein biosynthesis</keyword>
<dbReference type="CDD" id="cd07956">
    <property type="entry name" value="Anticodon_Ia_Arg"/>
    <property type="match status" value="1"/>
</dbReference>
<evidence type="ECO:0000313" key="15">
    <source>
        <dbReference type="EMBL" id="PCJ42156.1"/>
    </source>
</evidence>
<dbReference type="GO" id="GO:0004814">
    <property type="term" value="F:arginine-tRNA ligase activity"/>
    <property type="evidence" value="ECO:0007669"/>
    <property type="project" value="UniProtKB-UniRule"/>
</dbReference>
<evidence type="ECO:0000256" key="5">
    <source>
        <dbReference type="ARBA" id="ARBA00022598"/>
    </source>
</evidence>
<dbReference type="EMBL" id="NVWI01000003">
    <property type="protein sequence ID" value="PCJ42156.1"/>
    <property type="molecule type" value="Genomic_DNA"/>
</dbReference>
<dbReference type="Gene3D" id="3.40.50.620">
    <property type="entry name" value="HUPs"/>
    <property type="match status" value="1"/>
</dbReference>
<keyword evidence="6 11" id="KW-0547">Nucleotide-binding</keyword>
<evidence type="ECO:0000259" key="14">
    <source>
        <dbReference type="SMART" id="SM01016"/>
    </source>
</evidence>
<evidence type="ECO:0000256" key="8">
    <source>
        <dbReference type="ARBA" id="ARBA00022917"/>
    </source>
</evidence>
<evidence type="ECO:0000313" key="16">
    <source>
        <dbReference type="Proteomes" id="UP000228987"/>
    </source>
</evidence>
<evidence type="ECO:0000256" key="7">
    <source>
        <dbReference type="ARBA" id="ARBA00022840"/>
    </source>
</evidence>
<dbReference type="GO" id="GO:0005524">
    <property type="term" value="F:ATP binding"/>
    <property type="evidence" value="ECO:0007669"/>
    <property type="project" value="UniProtKB-UniRule"/>
</dbReference>
<dbReference type="InterPro" id="IPR001278">
    <property type="entry name" value="Arg-tRNA-ligase"/>
</dbReference>
<dbReference type="Pfam" id="PF00750">
    <property type="entry name" value="tRNA-synt_1d"/>
    <property type="match status" value="1"/>
</dbReference>
<dbReference type="SMART" id="SM00836">
    <property type="entry name" value="DALR_1"/>
    <property type="match status" value="1"/>
</dbReference>
<gene>
    <name evidence="11" type="primary">argS</name>
    <name evidence="15" type="ORF">COA71_06075</name>
</gene>
<comment type="subunit">
    <text evidence="3 11">Monomer.</text>
</comment>
<evidence type="ECO:0000256" key="3">
    <source>
        <dbReference type="ARBA" id="ARBA00011245"/>
    </source>
</evidence>
<dbReference type="GO" id="GO:0006420">
    <property type="term" value="P:arginyl-tRNA aminoacylation"/>
    <property type="evidence" value="ECO:0007669"/>
    <property type="project" value="UniProtKB-UniRule"/>
</dbReference>
<dbReference type="InterPro" id="IPR036695">
    <property type="entry name" value="Arg-tRNA-synth_N_sf"/>
</dbReference>
<dbReference type="Gene3D" id="3.30.1360.70">
    <property type="entry name" value="Arginyl tRNA synthetase N-terminal domain"/>
    <property type="match status" value="1"/>
</dbReference>
<dbReference type="InterPro" id="IPR008909">
    <property type="entry name" value="DALR_anticod-bd"/>
</dbReference>
<comment type="caution">
    <text evidence="15">The sequence shown here is derived from an EMBL/GenBank/DDBJ whole genome shotgun (WGS) entry which is preliminary data.</text>
</comment>
<comment type="subcellular location">
    <subcellularLocation>
        <location evidence="1 11">Cytoplasm</location>
    </subcellularLocation>
</comment>
<dbReference type="PRINTS" id="PR01038">
    <property type="entry name" value="TRNASYNTHARG"/>
</dbReference>
<evidence type="ECO:0000259" key="13">
    <source>
        <dbReference type="SMART" id="SM00836"/>
    </source>
</evidence>
<dbReference type="SMART" id="SM01016">
    <property type="entry name" value="Arg_tRNA_synt_N"/>
    <property type="match status" value="1"/>
</dbReference>
<dbReference type="SUPFAM" id="SSF55190">
    <property type="entry name" value="Arginyl-tRNA synthetase (ArgRS), N-terminal 'additional' domain"/>
    <property type="match status" value="1"/>
</dbReference>
<dbReference type="Pfam" id="PF05746">
    <property type="entry name" value="DALR_1"/>
    <property type="match status" value="1"/>
</dbReference>
<name>A0A2A5CFK7_9GAMM</name>
<sequence length="570" mass="64190">MNLKQTLDQKISLVLSDISGTSDCQALVNHSKSTQFGDYQANGVMALAKRLKQNPRELAEKVSAKLDLNEFAEKVEIAGPGFINIFISNEFISQQVNALDKTQLVVKTQNAQTIVIDYSSPNLAKEMHVGHLRGTIIGDAIARTFEWMGHKLIRQNHFGDWGTQFGMLITHMLEQDDATTELSNLEAFYRASKQRFDNDPDFATRARGNVVKLQSGDEQCLQLWKSFIDVSIQHCQEIYQKLNITLTETDVVPESFYNNKLAGILESLDKQGLLTQSDGARCVFLDAFKNKEGEPLPTIVQKSDGGYLYATTDLAGIEYRCQTLHANRVLYVVDARQGLHFQQVFTVAKLAGFADKECSLEHLSYGTMMGKDGKPFKTRSGDTIKLRDLLGEGIERAYSQVEEKNPDLSEKEKQKIANVVGISAIKYADLAKNRNSDYIFDWDSMLSFEGNTAPYMLYAYARIHSIFRRAELDIDADYRIIVESPEEKELALKLLQFTEVVDALLEECYPNQLCLYLYELAGIFMSFYEACPVLKSEGQVKQSRLGLCQLTALTLKQGLTLLGIETLKKM</sequence>
<evidence type="ECO:0000256" key="11">
    <source>
        <dbReference type="HAMAP-Rule" id="MF_00123"/>
    </source>
</evidence>
<evidence type="ECO:0000256" key="10">
    <source>
        <dbReference type="ARBA" id="ARBA00049339"/>
    </source>
</evidence>
<dbReference type="AlphaFoldDB" id="A0A2A5CFK7"/>
<keyword evidence="4 11" id="KW-0963">Cytoplasm</keyword>
<evidence type="ECO:0000256" key="12">
    <source>
        <dbReference type="RuleBase" id="RU363038"/>
    </source>
</evidence>
<dbReference type="InterPro" id="IPR005148">
    <property type="entry name" value="Arg-tRNA-synth_N"/>
</dbReference>
<feature type="short sequence motif" description="'HIGH' region" evidence="11">
    <location>
        <begin position="121"/>
        <end position="131"/>
    </location>
</feature>
<dbReference type="GO" id="GO:0005737">
    <property type="term" value="C:cytoplasm"/>
    <property type="evidence" value="ECO:0007669"/>
    <property type="project" value="UniProtKB-SubCell"/>
</dbReference>
<dbReference type="HAMAP" id="MF_00123">
    <property type="entry name" value="Arg_tRNA_synth"/>
    <property type="match status" value="1"/>
</dbReference>
<reference evidence="16" key="1">
    <citation type="submission" date="2017-08" db="EMBL/GenBank/DDBJ databases">
        <title>A dynamic microbial community with high functional redundancy inhabits the cold, oxic subseafloor aquifer.</title>
        <authorList>
            <person name="Tully B.J."/>
            <person name="Wheat C.G."/>
            <person name="Glazer B.T."/>
            <person name="Huber J.A."/>
        </authorList>
    </citation>
    <scope>NUCLEOTIDE SEQUENCE [LARGE SCALE GENOMIC DNA]</scope>
</reference>
<evidence type="ECO:0000256" key="1">
    <source>
        <dbReference type="ARBA" id="ARBA00004496"/>
    </source>
</evidence>
<dbReference type="PANTHER" id="PTHR11956:SF5">
    <property type="entry name" value="ARGININE--TRNA LIGASE, CYTOPLASMIC"/>
    <property type="match status" value="1"/>
</dbReference>
<keyword evidence="9 11" id="KW-0030">Aminoacyl-tRNA synthetase</keyword>
<dbReference type="NCBIfam" id="TIGR00456">
    <property type="entry name" value="argS"/>
    <property type="match status" value="1"/>
</dbReference>
<evidence type="ECO:0000256" key="9">
    <source>
        <dbReference type="ARBA" id="ARBA00023146"/>
    </source>
</evidence>
<dbReference type="InterPro" id="IPR001412">
    <property type="entry name" value="aa-tRNA-synth_I_CS"/>
</dbReference>
<dbReference type="InterPro" id="IPR009080">
    <property type="entry name" value="tRNAsynth_Ia_anticodon-bd"/>
</dbReference>
<evidence type="ECO:0000256" key="4">
    <source>
        <dbReference type="ARBA" id="ARBA00022490"/>
    </source>
</evidence>
<comment type="catalytic activity">
    <reaction evidence="10 11">
        <text>tRNA(Arg) + L-arginine + ATP = L-arginyl-tRNA(Arg) + AMP + diphosphate</text>
        <dbReference type="Rhea" id="RHEA:20301"/>
        <dbReference type="Rhea" id="RHEA-COMP:9658"/>
        <dbReference type="Rhea" id="RHEA-COMP:9673"/>
        <dbReference type="ChEBI" id="CHEBI:30616"/>
        <dbReference type="ChEBI" id="CHEBI:32682"/>
        <dbReference type="ChEBI" id="CHEBI:33019"/>
        <dbReference type="ChEBI" id="CHEBI:78442"/>
        <dbReference type="ChEBI" id="CHEBI:78513"/>
        <dbReference type="ChEBI" id="CHEBI:456215"/>
        <dbReference type="EC" id="6.1.1.19"/>
    </reaction>
</comment>
<organism evidence="15 16">
    <name type="scientific">SAR86 cluster bacterium</name>
    <dbReference type="NCBI Taxonomy" id="2030880"/>
    <lineage>
        <taxon>Bacteria</taxon>
        <taxon>Pseudomonadati</taxon>
        <taxon>Pseudomonadota</taxon>
        <taxon>Gammaproteobacteria</taxon>
        <taxon>SAR86 cluster</taxon>
    </lineage>
</organism>
<dbReference type="InterPro" id="IPR035684">
    <property type="entry name" value="ArgRS_core"/>
</dbReference>
<dbReference type="SUPFAM" id="SSF47323">
    <property type="entry name" value="Anticodon-binding domain of a subclass of class I aminoacyl-tRNA synthetases"/>
    <property type="match status" value="1"/>
</dbReference>
<dbReference type="EC" id="6.1.1.19" evidence="11"/>
<dbReference type="Proteomes" id="UP000228987">
    <property type="component" value="Unassembled WGS sequence"/>
</dbReference>
<dbReference type="Gene3D" id="1.10.730.10">
    <property type="entry name" value="Isoleucyl-tRNA Synthetase, Domain 1"/>
    <property type="match status" value="1"/>
</dbReference>
<feature type="domain" description="DALR anticodon binding" evidence="13">
    <location>
        <begin position="456"/>
        <end position="570"/>
    </location>
</feature>
<dbReference type="Pfam" id="PF03485">
    <property type="entry name" value="Arg_tRNA_synt_N"/>
    <property type="match status" value="1"/>
</dbReference>
<evidence type="ECO:0000256" key="2">
    <source>
        <dbReference type="ARBA" id="ARBA00005594"/>
    </source>
</evidence>
<dbReference type="PANTHER" id="PTHR11956">
    <property type="entry name" value="ARGINYL-TRNA SYNTHETASE"/>
    <property type="match status" value="1"/>
</dbReference>
<protein>
    <recommendedName>
        <fullName evidence="11">Arginine--tRNA ligase</fullName>
        <ecNumber evidence="11">6.1.1.19</ecNumber>
    </recommendedName>
    <alternativeName>
        <fullName evidence="11">Arginyl-tRNA synthetase</fullName>
        <shortName evidence="11">ArgRS</shortName>
    </alternativeName>
</protein>
<dbReference type="SUPFAM" id="SSF52374">
    <property type="entry name" value="Nucleotidylyl transferase"/>
    <property type="match status" value="1"/>
</dbReference>
<dbReference type="FunFam" id="3.40.50.620:FF:000030">
    <property type="entry name" value="Arginine--tRNA ligase"/>
    <property type="match status" value="1"/>
</dbReference>
<dbReference type="FunFam" id="1.10.730.10:FF:000006">
    <property type="entry name" value="Arginyl-tRNA synthetase 2, mitochondrial"/>
    <property type="match status" value="1"/>
</dbReference>
<dbReference type="PROSITE" id="PS00178">
    <property type="entry name" value="AA_TRNA_LIGASE_I"/>
    <property type="match status" value="1"/>
</dbReference>
<keyword evidence="7 11" id="KW-0067">ATP-binding</keyword>
<keyword evidence="5 11" id="KW-0436">Ligase</keyword>
<dbReference type="CDD" id="cd00671">
    <property type="entry name" value="ArgRS_core"/>
    <property type="match status" value="1"/>
</dbReference>
<accession>A0A2A5CFK7</accession>